<dbReference type="CDD" id="cd06257">
    <property type="entry name" value="DnaJ"/>
    <property type="match status" value="1"/>
</dbReference>
<evidence type="ECO:0000313" key="5">
    <source>
        <dbReference type="Proteomes" id="UP000824123"/>
    </source>
</evidence>
<dbReference type="InterPro" id="IPR019734">
    <property type="entry name" value="TPR_rpt"/>
</dbReference>
<reference evidence="4" key="1">
    <citation type="submission" date="2020-10" db="EMBL/GenBank/DDBJ databases">
        <authorList>
            <person name="Gilroy R."/>
        </authorList>
    </citation>
    <scope>NUCLEOTIDE SEQUENCE</scope>
    <source>
        <strain evidence="4">ChiSxjej2B14-8506</strain>
    </source>
</reference>
<keyword evidence="2" id="KW-0802">TPR repeat</keyword>
<dbReference type="Proteomes" id="UP000824123">
    <property type="component" value="Unassembled WGS sequence"/>
</dbReference>
<organism evidence="4 5">
    <name type="scientific">Candidatus Fimadaptatus faecigallinarum</name>
    <dbReference type="NCBI Taxonomy" id="2840814"/>
    <lineage>
        <taxon>Bacteria</taxon>
        <taxon>Bacillati</taxon>
        <taxon>Bacillota</taxon>
        <taxon>Clostridia</taxon>
        <taxon>Eubacteriales</taxon>
        <taxon>Candidatus Fimadaptatus</taxon>
    </lineage>
</organism>
<dbReference type="PRINTS" id="PR00625">
    <property type="entry name" value="JDOMAIN"/>
</dbReference>
<evidence type="ECO:0000256" key="2">
    <source>
        <dbReference type="PROSITE-ProRule" id="PRU00339"/>
    </source>
</evidence>
<dbReference type="SMART" id="SM00271">
    <property type="entry name" value="DnaJ"/>
    <property type="match status" value="1"/>
</dbReference>
<feature type="repeat" description="TPR" evidence="2">
    <location>
        <begin position="113"/>
        <end position="146"/>
    </location>
</feature>
<dbReference type="InterPro" id="IPR050817">
    <property type="entry name" value="DjlA_DnaK_co-chaperone"/>
</dbReference>
<gene>
    <name evidence="4" type="ORF">IAC59_06515</name>
</gene>
<evidence type="ECO:0000259" key="3">
    <source>
        <dbReference type="PROSITE" id="PS50076"/>
    </source>
</evidence>
<dbReference type="EMBL" id="DVNK01000039">
    <property type="protein sequence ID" value="HIU46895.1"/>
    <property type="molecule type" value="Genomic_DNA"/>
</dbReference>
<dbReference type="PROSITE" id="PS50076">
    <property type="entry name" value="DNAJ_2"/>
    <property type="match status" value="1"/>
</dbReference>
<dbReference type="PANTHER" id="PTHR24074">
    <property type="entry name" value="CO-CHAPERONE PROTEIN DJLA"/>
    <property type="match status" value="1"/>
</dbReference>
<proteinExistence type="predicted"/>
<sequence length="192" mass="21503">MADAYQTLGIAPGATVEEIKSAYRALARQWHPDRFPEGPERIQAEGKMIKLNHAYEEALKHSMTLRPPQSATAPGATAGREQEELLSDVRSLMALGQLENARRALMRAEGRGAEWNYLFGAILMRMGDYDRASVYFGVSTRMSPDSAQYRAALRSAESLRDRCRKTTWQQCVANIINSLRKNRPAARTFAAK</sequence>
<dbReference type="InterPro" id="IPR011990">
    <property type="entry name" value="TPR-like_helical_dom_sf"/>
</dbReference>
<dbReference type="AlphaFoldDB" id="A0A9D1S4Q7"/>
<name>A0A9D1S4Q7_9FIRM</name>
<evidence type="ECO:0000313" key="4">
    <source>
        <dbReference type="EMBL" id="HIU46895.1"/>
    </source>
</evidence>
<dbReference type="PROSITE" id="PS50005">
    <property type="entry name" value="TPR"/>
    <property type="match status" value="1"/>
</dbReference>
<keyword evidence="1" id="KW-0235">DNA replication</keyword>
<dbReference type="InterPro" id="IPR036869">
    <property type="entry name" value="J_dom_sf"/>
</dbReference>
<accession>A0A9D1S4Q7</accession>
<feature type="domain" description="J" evidence="3">
    <location>
        <begin position="3"/>
        <end position="73"/>
    </location>
</feature>
<reference evidence="4" key="2">
    <citation type="journal article" date="2021" name="PeerJ">
        <title>Extensive microbial diversity within the chicken gut microbiome revealed by metagenomics and culture.</title>
        <authorList>
            <person name="Gilroy R."/>
            <person name="Ravi A."/>
            <person name="Getino M."/>
            <person name="Pursley I."/>
            <person name="Horton D.L."/>
            <person name="Alikhan N.F."/>
            <person name="Baker D."/>
            <person name="Gharbi K."/>
            <person name="Hall N."/>
            <person name="Watson M."/>
            <person name="Adriaenssens E.M."/>
            <person name="Foster-Nyarko E."/>
            <person name="Jarju S."/>
            <person name="Secka A."/>
            <person name="Antonio M."/>
            <person name="Oren A."/>
            <person name="Chaudhuri R.R."/>
            <person name="La Ragione R."/>
            <person name="Hildebrand F."/>
            <person name="Pallen M.J."/>
        </authorList>
    </citation>
    <scope>NUCLEOTIDE SEQUENCE</scope>
    <source>
        <strain evidence="4">ChiSxjej2B14-8506</strain>
    </source>
</reference>
<evidence type="ECO:0000256" key="1">
    <source>
        <dbReference type="ARBA" id="ARBA00022705"/>
    </source>
</evidence>
<dbReference type="SUPFAM" id="SSF48452">
    <property type="entry name" value="TPR-like"/>
    <property type="match status" value="1"/>
</dbReference>
<dbReference type="SUPFAM" id="SSF46565">
    <property type="entry name" value="Chaperone J-domain"/>
    <property type="match status" value="1"/>
</dbReference>
<dbReference type="InterPro" id="IPR001623">
    <property type="entry name" value="DnaJ_domain"/>
</dbReference>
<dbReference type="Pfam" id="PF00226">
    <property type="entry name" value="DnaJ"/>
    <property type="match status" value="1"/>
</dbReference>
<protein>
    <submittedName>
        <fullName evidence="4">DnaJ domain-containing protein</fullName>
    </submittedName>
</protein>
<dbReference type="Gene3D" id="1.10.287.110">
    <property type="entry name" value="DnaJ domain"/>
    <property type="match status" value="1"/>
</dbReference>
<dbReference type="GO" id="GO:0006260">
    <property type="term" value="P:DNA replication"/>
    <property type="evidence" value="ECO:0007669"/>
    <property type="project" value="UniProtKB-KW"/>
</dbReference>
<comment type="caution">
    <text evidence="4">The sequence shown here is derived from an EMBL/GenBank/DDBJ whole genome shotgun (WGS) entry which is preliminary data.</text>
</comment>